<protein>
    <submittedName>
        <fullName evidence="1">G2031 protein</fullName>
    </submittedName>
</protein>
<dbReference type="Proteomes" id="UP001497392">
    <property type="component" value="Unassembled WGS sequence"/>
</dbReference>
<proteinExistence type="predicted"/>
<dbReference type="EMBL" id="CAXHTA020000003">
    <property type="protein sequence ID" value="CAL5220080.1"/>
    <property type="molecule type" value="Genomic_DNA"/>
</dbReference>
<evidence type="ECO:0000313" key="1">
    <source>
        <dbReference type="EMBL" id="CAL5220080.1"/>
    </source>
</evidence>
<evidence type="ECO:0000313" key="2">
    <source>
        <dbReference type="Proteomes" id="UP001497392"/>
    </source>
</evidence>
<comment type="caution">
    <text evidence="1">The sequence shown here is derived from an EMBL/GenBank/DDBJ whole genome shotgun (WGS) entry which is preliminary data.</text>
</comment>
<gene>
    <name evidence="1" type="primary">g2031</name>
    <name evidence="1" type="ORF">VP750_LOCUS1739</name>
</gene>
<reference evidence="1 2" key="1">
    <citation type="submission" date="2024-06" db="EMBL/GenBank/DDBJ databases">
        <authorList>
            <person name="Kraege A."/>
            <person name="Thomma B."/>
        </authorList>
    </citation>
    <scope>NUCLEOTIDE SEQUENCE [LARGE SCALE GENOMIC DNA]</scope>
</reference>
<accession>A0ABP1FN99</accession>
<name>A0ABP1FN99_9CHLO</name>
<organism evidence="1 2">
    <name type="scientific">Coccomyxa viridis</name>
    <dbReference type="NCBI Taxonomy" id="1274662"/>
    <lineage>
        <taxon>Eukaryota</taxon>
        <taxon>Viridiplantae</taxon>
        <taxon>Chlorophyta</taxon>
        <taxon>core chlorophytes</taxon>
        <taxon>Trebouxiophyceae</taxon>
        <taxon>Trebouxiophyceae incertae sedis</taxon>
        <taxon>Coccomyxaceae</taxon>
        <taxon>Coccomyxa</taxon>
    </lineage>
</organism>
<sequence>MLAADGALDEGDALPPMLPSLLEACGPSAGLSLSVPPQMGEKFCAMASSSLTPGAGPEISFFCTNMKQLLTELTIKIHPYDSKGQELFAVGMLTALQQLKAYELLAYKDD</sequence>
<keyword evidence="2" id="KW-1185">Reference proteome</keyword>